<evidence type="ECO:0000313" key="1">
    <source>
        <dbReference type="EMBL" id="MBB5073181.1"/>
    </source>
</evidence>
<dbReference type="Proteomes" id="UP000561417">
    <property type="component" value="Unassembled WGS sequence"/>
</dbReference>
<name>A0A840NQ20_9HYPH</name>
<dbReference type="AlphaFoldDB" id="A0A840NQ20"/>
<protein>
    <submittedName>
        <fullName evidence="1">Uncharacterized protein</fullName>
    </submittedName>
</protein>
<proteinExistence type="predicted"/>
<sequence length="29" mass="3578">MSFVRMFWWRAQVYESVICGTSSMYFAFF</sequence>
<accession>A0A840NQ20</accession>
<keyword evidence="2" id="KW-1185">Reference proteome</keyword>
<dbReference type="EMBL" id="JACHIM010000001">
    <property type="protein sequence ID" value="MBB5073181.1"/>
    <property type="molecule type" value="Genomic_DNA"/>
</dbReference>
<organism evidence="1 2">
    <name type="scientific">Bartonella callosciuri</name>
    <dbReference type="NCBI Taxonomy" id="686223"/>
    <lineage>
        <taxon>Bacteria</taxon>
        <taxon>Pseudomonadati</taxon>
        <taxon>Pseudomonadota</taxon>
        <taxon>Alphaproteobacteria</taxon>
        <taxon>Hyphomicrobiales</taxon>
        <taxon>Bartonellaceae</taxon>
        <taxon>Bartonella</taxon>
    </lineage>
</organism>
<reference evidence="1 2" key="1">
    <citation type="submission" date="2020-08" db="EMBL/GenBank/DDBJ databases">
        <title>Genomic Encyclopedia of Type Strains, Phase IV (KMG-IV): sequencing the most valuable type-strain genomes for metagenomic binning, comparative biology and taxonomic classification.</title>
        <authorList>
            <person name="Goeker M."/>
        </authorList>
    </citation>
    <scope>NUCLEOTIDE SEQUENCE [LARGE SCALE GENOMIC DNA]</scope>
    <source>
        <strain evidence="1 2">DSM 28538</strain>
    </source>
</reference>
<comment type="caution">
    <text evidence="1">The sequence shown here is derived from an EMBL/GenBank/DDBJ whole genome shotgun (WGS) entry which is preliminary data.</text>
</comment>
<gene>
    <name evidence="1" type="ORF">HNQ69_000285</name>
</gene>
<evidence type="ECO:0000313" key="2">
    <source>
        <dbReference type="Proteomes" id="UP000561417"/>
    </source>
</evidence>